<dbReference type="eggNOG" id="KOG4178">
    <property type="taxonomic scope" value="Eukaryota"/>
</dbReference>
<dbReference type="SUPFAM" id="SSF53474">
    <property type="entry name" value="alpha/beta-Hydrolases"/>
    <property type="match status" value="5"/>
</dbReference>
<evidence type="ECO:0000313" key="5">
    <source>
        <dbReference type="EnsemblPlants" id="OPUNC10G13090.1"/>
    </source>
</evidence>
<sequence>MADQIEHLHLPIRGINLHIAQVGKDELGTVVFLHGLPEIWYSWRHQMLAAAAAGYRAVAPDWRGYGLSGQPPEQEEATWDDLVADVLAILDALAVPRAFLVGKDFGAMPAYDFALRHPERTRGVACLGVPFSPVPPSFDAMPEGFYVLRWREAGRAEADFARHDVRRVVRTIYILFAGADIPIAKEGQEIMDLADTSTPLPPWLTEADLDVYTSLYENSGFRFPLQMPYRAINRRMSQMDARFEVPVLLVMGEKDYAFKFPGFEAAVRGGAMERFAAELKVEFLPEGSHFAQEQLPEQVNQLLLGFFAEHPAMATTAEEQQQHIIIEHVHLAVRGLRLHVAQAGKGELGTVMFLHGFPEIWYSWHHQMLAVAAAGYHAIAPDWRGYGLSEQPPEPEAAEFDDLIEDLLAILDALAVPKAFLVAQDFGSIVAYDFALCHSNRICGVISLGIPFGITNLPLNTLPEGFYVSRWRQPGRAEADFSQYDVNRVMRTIYILFSRSEIPIAKEGQEIMDLVDLSTPLPEWFTEKDLIVYSSLYEESGFRYPLQMPCRSLHTRKPIENVKFQVPVFVVMGEKDYVFKFPGIKLLLKGGSMEKLAPDLKITYIPEGGHFVQEQFPDYVNELLLGFLKSHPVLRDGYLVDGEEELDRAGQRAGRKPWPRRSSRSSTSTSPCGGSASTSRKPAKLGTVVFLHGFPEIWYSWRHQMLAVAAAGYRAVAPDWRGYGLSDQPPEPEAAEYDDLIEDLLAILDALAVPKAFLVGKDFGAMPAYDFALRHPNRIYGVMCLGIPLGTAGLSFGTLPEGFYIFRWAQPGRAEADFSKYNVKRVVRTIYILFSRSEIPIAKEDQEIMDLVDLSTPLPEWFSEENLDVYSSLYEKSGFRYPLQMPYRSLHQRKPIGDAKFQVPVFVVMGEKDYVFKFPGIESAMKDGTMEKHAPNIKITYIPEGGHFVQEQFPDYVNELLLGFLKDHRSSKLAMAATTEQQQQTIIEHVHLPVRGLRLHVAQAGKGELGTVVFLHGFPEIWYSWRHQMLAVAAAGYRAIAPDWRGYGLSDQPPEPEAAEFDDLIEDLLAILDALAVPKEEQRLILVDIVSRELSEIPIAKKDQEIMDLADLSTPLPEWFTEEDLNVYSSFYEKSGFQYPLQMPYRSLHKRKPIEDVKFQVPVFIVMGEKDYIFKVPGIESIMKDNNMKKIAPGLKIIYIPEGGHFVQEQFPHQVNELLLGFLKDHLRHFDVPPAAAIAAGTVAFPITSHTFTLPRRDLRERDRVHGELDAMAAATEQPQQIIEHAHLPVRGLSLHVAQAGEGLTASILLCLRGCARLAAAAAAADRPVNDCWLLVAGELGTVVFLHGFPEIWYSWRHQMLAVAAAGYRAVAPDWRGYGLSDQPPEPEAAEYDDLIEDLLAILDVLAVPKAFLVAKDFGAMVAYDFALRHPNRTCGVMCLGIPFGNDGSSLSTLPEGLYIFRWTQPGRAEADFGRYNIKRVVRTIYILFSRSEIPMAKEDQEIMDLADLSTPLPEWFTEEDLDVYSFLYKKSGFRYPLQMPYRSLHKRKPIEDAKFQVPVFVVMGEKDYVYKFPGIESAMKDGTMEKHAPDMKIAYIPEGGHFVQEQFPDYVNELLLAFLKDHPMDK</sequence>
<dbReference type="Pfam" id="PF00561">
    <property type="entry name" value="Abhydrolase_1"/>
    <property type="match status" value="5"/>
</dbReference>
<feature type="domain" description="AB hydrolase-1" evidence="4">
    <location>
        <begin position="350"/>
        <end position="477"/>
    </location>
</feature>
<dbReference type="Proteomes" id="UP000026962">
    <property type="component" value="Chromosome 10"/>
</dbReference>
<feature type="domain" description="AB hydrolase-1" evidence="4">
    <location>
        <begin position="1011"/>
        <end position="1077"/>
    </location>
</feature>
<feature type="region of interest" description="Disordered" evidence="3">
    <location>
        <begin position="646"/>
        <end position="680"/>
    </location>
</feature>
<dbReference type="InterPro" id="IPR000073">
    <property type="entry name" value="AB_hydrolase_1"/>
</dbReference>
<proteinExistence type="inferred from homology"/>
<evidence type="ECO:0000256" key="3">
    <source>
        <dbReference type="SAM" id="MobiDB-lite"/>
    </source>
</evidence>
<protein>
    <recommendedName>
        <fullName evidence="4">AB hydrolase-1 domain-containing protein</fullName>
    </recommendedName>
</protein>
<dbReference type="EnsemblPlants" id="OPUNC10G13090.1">
    <property type="protein sequence ID" value="OPUNC10G13090.1"/>
    <property type="gene ID" value="OPUNC10G13090"/>
</dbReference>
<dbReference type="STRING" id="4537.A0A0E0M9A0"/>
<comment type="similarity">
    <text evidence="2">Belongs to the AB hydrolase superfamily. Epoxide hydrolase family.</text>
</comment>
<evidence type="ECO:0000256" key="1">
    <source>
        <dbReference type="ARBA" id="ARBA00022801"/>
    </source>
</evidence>
<dbReference type="HOGENOM" id="CLU_252671_0_0_1"/>
<accession>A0A0E0M9A0</accession>
<reference evidence="5" key="1">
    <citation type="submission" date="2015-04" db="UniProtKB">
        <authorList>
            <consortium name="EnsemblPlants"/>
        </authorList>
    </citation>
    <scope>IDENTIFICATION</scope>
</reference>
<dbReference type="PRINTS" id="PR00111">
    <property type="entry name" value="ABHYDROLASE"/>
</dbReference>
<dbReference type="InterPro" id="IPR029058">
    <property type="entry name" value="AB_hydrolase_fold"/>
</dbReference>
<evidence type="ECO:0000256" key="2">
    <source>
        <dbReference type="ARBA" id="ARBA00038334"/>
    </source>
</evidence>
<reference evidence="5" key="2">
    <citation type="submission" date="2018-05" db="EMBL/GenBank/DDBJ databases">
        <title>OpunRS2 (Oryza punctata Reference Sequence Version 2).</title>
        <authorList>
            <person name="Zhang J."/>
            <person name="Kudrna D."/>
            <person name="Lee S."/>
            <person name="Talag J."/>
            <person name="Welchert J."/>
            <person name="Wing R.A."/>
        </authorList>
    </citation>
    <scope>NUCLEOTIDE SEQUENCE [LARGE SCALE GENOMIC DNA]</scope>
</reference>
<dbReference type="Gene3D" id="3.40.50.1820">
    <property type="entry name" value="alpha/beta hydrolase"/>
    <property type="match status" value="6"/>
</dbReference>
<name>A0A0E0M9A0_ORYPU</name>
<dbReference type="Gramene" id="OPUNC10G13090.1">
    <property type="protein sequence ID" value="OPUNC10G13090.1"/>
    <property type="gene ID" value="OPUNC10G13090"/>
</dbReference>
<dbReference type="PANTHER" id="PTHR43329">
    <property type="entry name" value="EPOXIDE HYDROLASE"/>
    <property type="match status" value="1"/>
</dbReference>
<keyword evidence="6" id="KW-1185">Reference proteome</keyword>
<feature type="domain" description="AB hydrolase-1" evidence="4">
    <location>
        <begin position="29"/>
        <end position="255"/>
    </location>
</feature>
<feature type="compositionally biased region" description="Basic residues" evidence="3">
    <location>
        <begin position="653"/>
        <end position="663"/>
    </location>
</feature>
<feature type="compositionally biased region" description="Low complexity" evidence="3">
    <location>
        <begin position="664"/>
        <end position="679"/>
    </location>
</feature>
<dbReference type="PRINTS" id="PR00412">
    <property type="entry name" value="EPOXHYDRLASE"/>
</dbReference>
<keyword evidence="1" id="KW-0378">Hydrolase</keyword>
<organism evidence="5">
    <name type="scientific">Oryza punctata</name>
    <name type="common">Red rice</name>
    <dbReference type="NCBI Taxonomy" id="4537"/>
    <lineage>
        <taxon>Eukaryota</taxon>
        <taxon>Viridiplantae</taxon>
        <taxon>Streptophyta</taxon>
        <taxon>Embryophyta</taxon>
        <taxon>Tracheophyta</taxon>
        <taxon>Spermatophyta</taxon>
        <taxon>Magnoliopsida</taxon>
        <taxon>Liliopsida</taxon>
        <taxon>Poales</taxon>
        <taxon>Poaceae</taxon>
        <taxon>BOP clade</taxon>
        <taxon>Oryzoideae</taxon>
        <taxon>Oryzeae</taxon>
        <taxon>Oryzinae</taxon>
        <taxon>Oryza</taxon>
    </lineage>
</organism>
<feature type="domain" description="AB hydrolase-1" evidence="4">
    <location>
        <begin position="687"/>
        <end position="950"/>
    </location>
</feature>
<feature type="domain" description="AB hydrolase-1" evidence="4">
    <location>
        <begin position="1342"/>
        <end position="1471"/>
    </location>
</feature>
<dbReference type="InterPro" id="IPR000639">
    <property type="entry name" value="Epox_hydrolase-like"/>
</dbReference>
<evidence type="ECO:0000313" key="6">
    <source>
        <dbReference type="Proteomes" id="UP000026962"/>
    </source>
</evidence>
<evidence type="ECO:0000259" key="4">
    <source>
        <dbReference type="Pfam" id="PF00561"/>
    </source>
</evidence>
<dbReference type="GO" id="GO:0016787">
    <property type="term" value="F:hydrolase activity"/>
    <property type="evidence" value="ECO:0007669"/>
    <property type="project" value="UniProtKB-KW"/>
</dbReference>